<evidence type="ECO:0000256" key="3">
    <source>
        <dbReference type="ARBA" id="ARBA00023002"/>
    </source>
</evidence>
<dbReference type="RefSeq" id="WP_220227789.1">
    <property type="nucleotide sequence ID" value="NZ_JAICBX010000001.1"/>
</dbReference>
<sequence length="343" mass="37965">MMWRPAEKRYDRMSYRQCGNSGLSVSVLSLGLWHNFGPDIPFDIKQAVCRQAVDLGINHYDLNAGAGSSPGSAEETFGEILRTDFSDIRDELVISVKAGFGASSGNHPARSSRKHLVASCDRSLRRMGLDYVDIFYTHHRDPKTPLEETMSALDHIVRSGRALYVGLSAYDTKSTREAVETLKELGTPCLVYQPRHVSGDHWLDDRELKTILDENGVGAIVFSPLAQGLLTSRYLSRALQDGYVAEMPSSASSFQDSLLNNVRRLNGIAAGKGQSLAQMVLAWILWGGKMTSTLIGATRPEQVVDCVMAMNHVDFSIEELTQIDWFSRVVNVRLSAVAAQRRN</sequence>
<dbReference type="InterPro" id="IPR023210">
    <property type="entry name" value="NADP_OxRdtase_dom"/>
</dbReference>
<organism evidence="5 6">
    <name type="scientific">Flavimaribacter sediminis</name>
    <dbReference type="NCBI Taxonomy" id="2865987"/>
    <lineage>
        <taxon>Bacteria</taxon>
        <taxon>Pseudomonadati</taxon>
        <taxon>Pseudomonadota</taxon>
        <taxon>Alphaproteobacteria</taxon>
        <taxon>Hyphomicrobiales</taxon>
        <taxon>Rhizobiaceae</taxon>
        <taxon>Flavimaribacter</taxon>
    </lineage>
</organism>
<dbReference type="PANTHER" id="PTHR43150">
    <property type="entry name" value="HYPERKINETIC, ISOFORM M"/>
    <property type="match status" value="1"/>
</dbReference>
<dbReference type="Pfam" id="PF00248">
    <property type="entry name" value="Aldo_ket_red"/>
    <property type="match status" value="1"/>
</dbReference>
<dbReference type="AlphaFoldDB" id="A0AAE2ZJX4"/>
<feature type="domain" description="NADP-dependent oxidoreductase" evidence="4">
    <location>
        <begin position="28"/>
        <end position="324"/>
    </location>
</feature>
<reference evidence="5" key="1">
    <citation type="submission" date="2021-08" db="EMBL/GenBank/DDBJ databases">
        <title>Hoeflea bacterium WL0058 sp. nov., isolated from the sediment.</title>
        <authorList>
            <person name="Wang L."/>
            <person name="Zhang D."/>
        </authorList>
    </citation>
    <scope>NUCLEOTIDE SEQUENCE</scope>
    <source>
        <strain evidence="5">WL0058</strain>
    </source>
</reference>
<dbReference type="GO" id="GO:0051596">
    <property type="term" value="P:methylglyoxal catabolic process"/>
    <property type="evidence" value="ECO:0007669"/>
    <property type="project" value="TreeGrafter"/>
</dbReference>
<keyword evidence="6" id="KW-1185">Reference proteome</keyword>
<dbReference type="InterPro" id="IPR005399">
    <property type="entry name" value="K_chnl_volt-dep_bsu_KCNAB-rel"/>
</dbReference>
<keyword evidence="3" id="KW-0560">Oxidoreductase</keyword>
<gene>
    <name evidence="5" type="ORF">K1W69_00670</name>
</gene>
<evidence type="ECO:0000313" key="5">
    <source>
        <dbReference type="EMBL" id="MBW8635683.1"/>
    </source>
</evidence>
<evidence type="ECO:0000256" key="2">
    <source>
        <dbReference type="ARBA" id="ARBA00022857"/>
    </source>
</evidence>
<name>A0AAE2ZJX4_9HYPH</name>
<protein>
    <submittedName>
        <fullName evidence="5">Aldo/keto reductase</fullName>
    </submittedName>
</protein>
<comment type="caution">
    <text evidence="5">The sequence shown here is derived from an EMBL/GenBank/DDBJ whole genome shotgun (WGS) entry which is preliminary data.</text>
</comment>
<comment type="similarity">
    <text evidence="1">Belongs to the shaker potassium channel beta subunit family.</text>
</comment>
<evidence type="ECO:0000256" key="1">
    <source>
        <dbReference type="ARBA" id="ARBA00006515"/>
    </source>
</evidence>
<dbReference type="Gene3D" id="3.20.20.100">
    <property type="entry name" value="NADP-dependent oxidoreductase domain"/>
    <property type="match status" value="1"/>
</dbReference>
<keyword evidence="2" id="KW-0521">NADP</keyword>
<evidence type="ECO:0000313" key="6">
    <source>
        <dbReference type="Proteomes" id="UP001196509"/>
    </source>
</evidence>
<dbReference type="EMBL" id="JAICBX010000001">
    <property type="protein sequence ID" value="MBW8635683.1"/>
    <property type="molecule type" value="Genomic_DNA"/>
</dbReference>
<dbReference type="Proteomes" id="UP001196509">
    <property type="component" value="Unassembled WGS sequence"/>
</dbReference>
<proteinExistence type="inferred from homology"/>
<evidence type="ECO:0000259" key="4">
    <source>
        <dbReference type="Pfam" id="PF00248"/>
    </source>
</evidence>
<dbReference type="SUPFAM" id="SSF51430">
    <property type="entry name" value="NAD(P)-linked oxidoreductase"/>
    <property type="match status" value="1"/>
</dbReference>
<accession>A0AAE2ZJX4</accession>
<dbReference type="GO" id="GO:0016491">
    <property type="term" value="F:oxidoreductase activity"/>
    <property type="evidence" value="ECO:0007669"/>
    <property type="project" value="UniProtKB-KW"/>
</dbReference>
<dbReference type="InterPro" id="IPR036812">
    <property type="entry name" value="NAD(P)_OxRdtase_dom_sf"/>
</dbReference>
<dbReference type="PANTHER" id="PTHR43150:SF4">
    <property type="entry name" value="L-GLYCERALDEHYDE 3-PHOSPHATE REDUCTASE"/>
    <property type="match status" value="1"/>
</dbReference>